<dbReference type="Proteomes" id="UP000076078">
    <property type="component" value="Unassembled WGS sequence"/>
</dbReference>
<proteinExistence type="predicted"/>
<evidence type="ECO:0000313" key="3">
    <source>
        <dbReference type="EMBL" id="KYQ88548.1"/>
    </source>
</evidence>
<keyword evidence="4" id="KW-1185">Reference proteome</keyword>
<keyword evidence="1" id="KW-0175">Coiled coil</keyword>
<gene>
    <name evidence="3" type="ORF">DLAC_11274</name>
</gene>
<evidence type="ECO:0000256" key="2">
    <source>
        <dbReference type="SAM" id="MobiDB-lite"/>
    </source>
</evidence>
<name>A0A151Z3M8_TIELA</name>
<dbReference type="AlphaFoldDB" id="A0A151Z3M8"/>
<organism evidence="3 4">
    <name type="scientific">Tieghemostelium lacteum</name>
    <name type="common">Slime mold</name>
    <name type="synonym">Dictyostelium lacteum</name>
    <dbReference type="NCBI Taxonomy" id="361077"/>
    <lineage>
        <taxon>Eukaryota</taxon>
        <taxon>Amoebozoa</taxon>
        <taxon>Evosea</taxon>
        <taxon>Eumycetozoa</taxon>
        <taxon>Dictyostelia</taxon>
        <taxon>Dictyosteliales</taxon>
        <taxon>Raperosteliaceae</taxon>
        <taxon>Tieghemostelium</taxon>
    </lineage>
</organism>
<dbReference type="FunCoup" id="A0A151Z3M8">
    <property type="interactions" value="738"/>
</dbReference>
<dbReference type="EMBL" id="LODT01000051">
    <property type="protein sequence ID" value="KYQ88548.1"/>
    <property type="molecule type" value="Genomic_DNA"/>
</dbReference>
<reference evidence="3 4" key="1">
    <citation type="submission" date="2015-12" db="EMBL/GenBank/DDBJ databases">
        <title>Dictyostelia acquired genes for synthesis and detection of signals that induce cell-type specialization by lateral gene transfer from prokaryotes.</title>
        <authorList>
            <person name="Gloeckner G."/>
            <person name="Schaap P."/>
        </authorList>
    </citation>
    <scope>NUCLEOTIDE SEQUENCE [LARGE SCALE GENOMIC DNA]</scope>
    <source>
        <strain evidence="3 4">TK</strain>
    </source>
</reference>
<dbReference type="InParanoid" id="A0A151Z3M8"/>
<dbReference type="OrthoDB" id="21214at2759"/>
<comment type="caution">
    <text evidence="3">The sequence shown here is derived from an EMBL/GenBank/DDBJ whole genome shotgun (WGS) entry which is preliminary data.</text>
</comment>
<sequence>MSDSTIIDDNETDKDLLTSLLNGNTNSEYNEKVNRMLQSIFAKLHELKSRMIESQDKNQQLFKAGVDIIKSQSTTINENNQQLEQSKQNELYDKEKQEEIAKKQLEIVSLNDQIDKLHSVINILEKENKNAKLSFGDIKASFDSIIEKGRLQLKTLQNEKIKTETLTRQIIEEQNISNQLRTENTLMKVRIQEMLFLLQNISMESSEETYQSIAKSLYTENQHLRNLLSISNQIQSLPSKSTVTSSTTDEPTPSTIDQTDNSVE</sequence>
<feature type="region of interest" description="Disordered" evidence="2">
    <location>
        <begin position="238"/>
        <end position="264"/>
    </location>
</feature>
<dbReference type="OMA" id="MLFISDQ"/>
<evidence type="ECO:0000256" key="1">
    <source>
        <dbReference type="SAM" id="Coils"/>
    </source>
</evidence>
<protein>
    <submittedName>
        <fullName evidence="3">Uncharacterized protein</fullName>
    </submittedName>
</protein>
<feature type="coiled-coil region" evidence="1">
    <location>
        <begin position="69"/>
        <end position="134"/>
    </location>
</feature>
<evidence type="ECO:0000313" key="4">
    <source>
        <dbReference type="Proteomes" id="UP000076078"/>
    </source>
</evidence>
<feature type="compositionally biased region" description="Low complexity" evidence="2">
    <location>
        <begin position="241"/>
        <end position="255"/>
    </location>
</feature>
<accession>A0A151Z3M8</accession>